<keyword evidence="5 7" id="KW-1133">Transmembrane helix</keyword>
<dbReference type="AlphaFoldDB" id="A0A849SMW9"/>
<evidence type="ECO:0000313" key="9">
    <source>
        <dbReference type="Proteomes" id="UP000580839"/>
    </source>
</evidence>
<evidence type="ECO:0008006" key="10">
    <source>
        <dbReference type="Google" id="ProtNLM"/>
    </source>
</evidence>
<dbReference type="GO" id="GO:0000041">
    <property type="term" value="P:transition metal ion transport"/>
    <property type="evidence" value="ECO:0007669"/>
    <property type="project" value="InterPro"/>
</dbReference>
<comment type="subcellular location">
    <subcellularLocation>
        <location evidence="1">Cell membrane</location>
        <topology evidence="1">Multi-pass membrane protein</topology>
    </subcellularLocation>
</comment>
<evidence type="ECO:0000256" key="5">
    <source>
        <dbReference type="ARBA" id="ARBA00022989"/>
    </source>
</evidence>
<evidence type="ECO:0000256" key="7">
    <source>
        <dbReference type="SAM" id="Phobius"/>
    </source>
</evidence>
<feature type="transmembrane region" description="Helical" evidence="7">
    <location>
        <begin position="174"/>
        <end position="198"/>
    </location>
</feature>
<keyword evidence="3" id="KW-1003">Cell membrane</keyword>
<dbReference type="GO" id="GO:0005886">
    <property type="term" value="C:plasma membrane"/>
    <property type="evidence" value="ECO:0007669"/>
    <property type="project" value="UniProtKB-SubCell"/>
</dbReference>
<comment type="caution">
    <text evidence="8">The sequence shown here is derived from an EMBL/GenBank/DDBJ whole genome shotgun (WGS) entry which is preliminary data.</text>
</comment>
<keyword evidence="4 7" id="KW-0812">Transmembrane</keyword>
<organism evidence="8 9">
    <name type="scientific">Eiseniibacteriota bacterium</name>
    <dbReference type="NCBI Taxonomy" id="2212470"/>
    <lineage>
        <taxon>Bacteria</taxon>
        <taxon>Candidatus Eiseniibacteriota</taxon>
    </lineage>
</organism>
<sequence length="222" mass="22384">MSHLHVPDGVLPVWLWLPAWLITFVLLSRGAAFAPQRVAYQGALGALVLAAMAVPLGPFEMHLTLAGPIGVLLGPAAAFPVAFAVSALLACVGHGGVTVIGLNTLVLGAVASVSSLAYGALAGRARPEWGLAVAAFAGQLVALALWLGILFIGARGSGVAAGPVDEHAGHAHDLTMAAFALPLWLLTTLAEVGVAWGLGSFLSRVHPALLPVPRAAAAEAAS</sequence>
<feature type="transmembrane region" description="Helical" evidence="7">
    <location>
        <begin position="96"/>
        <end position="119"/>
    </location>
</feature>
<protein>
    <recommendedName>
        <fullName evidence="10">Energy-coupling factor ABC transporter permease</fullName>
    </recommendedName>
</protein>
<evidence type="ECO:0000256" key="6">
    <source>
        <dbReference type="ARBA" id="ARBA00023136"/>
    </source>
</evidence>
<evidence type="ECO:0000256" key="4">
    <source>
        <dbReference type="ARBA" id="ARBA00022692"/>
    </source>
</evidence>
<keyword evidence="6 7" id="KW-0472">Membrane</keyword>
<evidence type="ECO:0000256" key="2">
    <source>
        <dbReference type="ARBA" id="ARBA00022448"/>
    </source>
</evidence>
<dbReference type="Pfam" id="PF01891">
    <property type="entry name" value="CbiM"/>
    <property type="match status" value="1"/>
</dbReference>
<reference evidence="8 9" key="1">
    <citation type="submission" date="2020-04" db="EMBL/GenBank/DDBJ databases">
        <title>Metagenomic profiling of ammonia- and methane-oxidizing microorganisms in a Dutch drinking water treatment plant.</title>
        <authorList>
            <person name="Poghosyan L."/>
            <person name="Leucker S."/>
        </authorList>
    </citation>
    <scope>NUCLEOTIDE SEQUENCE [LARGE SCALE GENOMIC DNA]</scope>
    <source>
        <strain evidence="8">S-RSF-IL-03</strain>
    </source>
</reference>
<keyword evidence="2" id="KW-0813">Transport</keyword>
<feature type="transmembrane region" description="Helical" evidence="7">
    <location>
        <begin position="69"/>
        <end position="90"/>
    </location>
</feature>
<accession>A0A849SMW9</accession>
<feature type="transmembrane region" description="Helical" evidence="7">
    <location>
        <begin position="38"/>
        <end position="57"/>
    </location>
</feature>
<dbReference type="EMBL" id="JABFRW010000095">
    <property type="protein sequence ID" value="NOT34157.1"/>
    <property type="molecule type" value="Genomic_DNA"/>
</dbReference>
<name>A0A849SMW9_UNCEI</name>
<dbReference type="Gene3D" id="1.10.1760.20">
    <property type="match status" value="1"/>
</dbReference>
<evidence type="ECO:0000256" key="3">
    <source>
        <dbReference type="ARBA" id="ARBA00022475"/>
    </source>
</evidence>
<dbReference type="Proteomes" id="UP000580839">
    <property type="component" value="Unassembled WGS sequence"/>
</dbReference>
<feature type="transmembrane region" description="Helical" evidence="7">
    <location>
        <begin position="12"/>
        <end position="32"/>
    </location>
</feature>
<dbReference type="InterPro" id="IPR002751">
    <property type="entry name" value="CbiM/NikMN"/>
</dbReference>
<evidence type="ECO:0000313" key="8">
    <source>
        <dbReference type="EMBL" id="NOT34157.1"/>
    </source>
</evidence>
<proteinExistence type="predicted"/>
<feature type="transmembrane region" description="Helical" evidence="7">
    <location>
        <begin position="131"/>
        <end position="154"/>
    </location>
</feature>
<evidence type="ECO:0000256" key="1">
    <source>
        <dbReference type="ARBA" id="ARBA00004651"/>
    </source>
</evidence>
<gene>
    <name evidence="8" type="ORF">HOP12_08320</name>
</gene>